<gene>
    <name evidence="2" type="ORF">AAEO59_09600</name>
</gene>
<evidence type="ECO:0008006" key="4">
    <source>
        <dbReference type="Google" id="ProtNLM"/>
    </source>
</evidence>
<accession>A0ABU9HMX3</accession>
<sequence>MKKTAILALFALTTLSCTQDSTSDANVTLKASALVTNTNVTAKTTASEPVVVLTDFKVNIGSIKFETDEEDIRHSEDPSHEDVRLNGPFLLDLLDTNTSLSQVITSLNVPEAQYEEVKFKFTPSLVTGEMLGKSFLIKGTVNGKQFIISSSRESQVEVDFEDDNQDFTVSTTDLTINLKMSLNGIITRIKNLAAQNLLIDTDNDGIIEITTNSDDNHHDIGEEMRDLLEHETHLEHESHRED</sequence>
<proteinExistence type="predicted"/>
<evidence type="ECO:0000313" key="2">
    <source>
        <dbReference type="EMBL" id="MEL1241301.1"/>
    </source>
</evidence>
<dbReference type="Proteomes" id="UP001398556">
    <property type="component" value="Unassembled WGS sequence"/>
</dbReference>
<evidence type="ECO:0000313" key="3">
    <source>
        <dbReference type="Proteomes" id="UP001398556"/>
    </source>
</evidence>
<feature type="signal peptide" evidence="1">
    <location>
        <begin position="1"/>
        <end position="18"/>
    </location>
</feature>
<comment type="caution">
    <text evidence="2">The sequence shown here is derived from an EMBL/GenBank/DDBJ whole genome shotgun (WGS) entry which is preliminary data.</text>
</comment>
<dbReference type="PROSITE" id="PS51257">
    <property type="entry name" value="PROKAR_LIPOPROTEIN"/>
    <property type="match status" value="1"/>
</dbReference>
<evidence type="ECO:0000256" key="1">
    <source>
        <dbReference type="SAM" id="SignalP"/>
    </source>
</evidence>
<organism evidence="2 3">
    <name type="scientific">Flavobacterium flavipallidum</name>
    <dbReference type="NCBI Taxonomy" id="3139140"/>
    <lineage>
        <taxon>Bacteria</taxon>
        <taxon>Pseudomonadati</taxon>
        <taxon>Bacteroidota</taxon>
        <taxon>Flavobacteriia</taxon>
        <taxon>Flavobacteriales</taxon>
        <taxon>Flavobacteriaceae</taxon>
        <taxon>Flavobacterium</taxon>
    </lineage>
</organism>
<keyword evidence="1" id="KW-0732">Signal</keyword>
<reference evidence="2 3" key="1">
    <citation type="submission" date="2024-04" db="EMBL/GenBank/DDBJ databases">
        <title>Flavobacterium sp. DGU99 16S ribosomal RNA gene Genome sequencing and assembly.</title>
        <authorList>
            <person name="Park S."/>
        </authorList>
    </citation>
    <scope>NUCLEOTIDE SEQUENCE [LARGE SCALE GENOMIC DNA]</scope>
    <source>
        <strain evidence="2 3">DGU99</strain>
    </source>
</reference>
<protein>
    <recommendedName>
        <fullName evidence="4">DUF4382 domain-containing protein</fullName>
    </recommendedName>
</protein>
<name>A0ABU9HMX3_9FLAO</name>
<dbReference type="EMBL" id="JBBYHU010000017">
    <property type="protein sequence ID" value="MEL1241301.1"/>
    <property type="molecule type" value="Genomic_DNA"/>
</dbReference>
<keyword evidence="3" id="KW-1185">Reference proteome</keyword>
<dbReference type="RefSeq" id="WP_341700520.1">
    <property type="nucleotide sequence ID" value="NZ_JBBYHU010000017.1"/>
</dbReference>
<feature type="chain" id="PRO_5046276917" description="DUF4382 domain-containing protein" evidence="1">
    <location>
        <begin position="19"/>
        <end position="242"/>
    </location>
</feature>